<dbReference type="AlphaFoldDB" id="A0A9X7V690"/>
<evidence type="ECO:0000313" key="3">
    <source>
        <dbReference type="Proteomes" id="UP000595933"/>
    </source>
</evidence>
<evidence type="ECO:0000256" key="1">
    <source>
        <dbReference type="SAM" id="Phobius"/>
    </source>
</evidence>
<name>A0A9X7V690_9GAMM</name>
<keyword evidence="1" id="KW-0812">Transmembrane</keyword>
<reference evidence="2 3" key="1">
    <citation type="submission" date="2020-12" db="EMBL/GenBank/DDBJ databases">
        <title>FDA dAtabase for Regulatory Grade micrObial Sequences (FDA-ARGOS): Supporting development and validation of Infectious Disease Dx tests.</title>
        <authorList>
            <person name="Sproer C."/>
            <person name="Gronow S."/>
            <person name="Severitt S."/>
            <person name="Schroder I."/>
            <person name="Tallon L."/>
            <person name="Sadzewicz L."/>
            <person name="Zhao X."/>
            <person name="Boylan J."/>
            <person name="Ott S."/>
            <person name="Bowen H."/>
            <person name="Vavikolanu K."/>
            <person name="Mehta A."/>
            <person name="Aluvathingal J."/>
            <person name="Nadendla S."/>
            <person name="Lowell S."/>
            <person name="Myers T."/>
            <person name="Yan Y."/>
            <person name="Sichtig H."/>
        </authorList>
    </citation>
    <scope>NUCLEOTIDE SEQUENCE [LARGE SCALE GENOMIC DNA]</scope>
    <source>
        <strain evidence="2 3">FDAARGOS_1013</strain>
    </source>
</reference>
<dbReference type="RefSeq" id="WP_200290649.1">
    <property type="nucleotide sequence ID" value="NZ_CP067013.1"/>
</dbReference>
<protein>
    <submittedName>
        <fullName evidence="2">Uncharacterized protein</fullName>
    </submittedName>
</protein>
<evidence type="ECO:0000313" key="2">
    <source>
        <dbReference type="EMBL" id="QQN49842.1"/>
    </source>
</evidence>
<keyword evidence="1" id="KW-0472">Membrane</keyword>
<keyword evidence="1" id="KW-1133">Transmembrane helix</keyword>
<gene>
    <name evidence="2" type="ORF">I6H70_14950</name>
</gene>
<feature type="transmembrane region" description="Helical" evidence="1">
    <location>
        <begin position="21"/>
        <end position="41"/>
    </location>
</feature>
<dbReference type="EMBL" id="CP067013">
    <property type="protein sequence ID" value="QQN49842.1"/>
    <property type="molecule type" value="Genomic_DNA"/>
</dbReference>
<accession>A0A9X7V690</accession>
<organism evidence="2 3">
    <name type="scientific">Stutzerimonas balearica</name>
    <dbReference type="NCBI Taxonomy" id="74829"/>
    <lineage>
        <taxon>Bacteria</taxon>
        <taxon>Pseudomonadati</taxon>
        <taxon>Pseudomonadota</taxon>
        <taxon>Gammaproteobacteria</taxon>
        <taxon>Pseudomonadales</taxon>
        <taxon>Pseudomonadaceae</taxon>
        <taxon>Stutzerimonas</taxon>
    </lineage>
</organism>
<proteinExistence type="predicted"/>
<dbReference type="Proteomes" id="UP000595933">
    <property type="component" value="Chromosome"/>
</dbReference>
<dbReference type="InterPro" id="IPR034756">
    <property type="entry name" value="T2SSM_b"/>
</dbReference>
<sequence>MNAWLQRELATARDQLEANPRLRLGVLAIPLIALLYLNLILADARSEQQTAITELQEQLVDTTQLAAQNEWVARLDQMRAALDEQAERHFGNADSEAFARADIQAGAQALLAAQNLEQIRIEVSTAGKTDTATGLIPLQLRLAGNAQGEQLYALIAAMETGKPTYRIDSLNVQAQRDSHLVFSLIGTVWYQPWGSAE</sequence>
<dbReference type="Pfam" id="PF10741">
    <property type="entry name" value="T2SSM_b"/>
    <property type="match status" value="1"/>
</dbReference>